<feature type="non-terminal residue" evidence="1">
    <location>
        <position position="78"/>
    </location>
</feature>
<dbReference type="AlphaFoldDB" id="A0A955RGZ5"/>
<organism evidence="1 2">
    <name type="scientific">Candidatus Dojkabacteria bacterium</name>
    <dbReference type="NCBI Taxonomy" id="2099670"/>
    <lineage>
        <taxon>Bacteria</taxon>
        <taxon>Candidatus Dojkabacteria</taxon>
    </lineage>
</organism>
<reference evidence="1" key="2">
    <citation type="journal article" date="2021" name="Microbiome">
        <title>Successional dynamics and alternative stable states in a saline activated sludge microbial community over 9 years.</title>
        <authorList>
            <person name="Wang Y."/>
            <person name="Ye J."/>
            <person name="Ju F."/>
            <person name="Liu L."/>
            <person name="Boyd J.A."/>
            <person name="Deng Y."/>
            <person name="Parks D.H."/>
            <person name="Jiang X."/>
            <person name="Yin X."/>
            <person name="Woodcroft B.J."/>
            <person name="Tyson G.W."/>
            <person name="Hugenholtz P."/>
            <person name="Polz M.F."/>
            <person name="Zhang T."/>
        </authorList>
    </citation>
    <scope>NUCLEOTIDE SEQUENCE</scope>
    <source>
        <strain evidence="1">HKST-UBA13</strain>
    </source>
</reference>
<evidence type="ECO:0000313" key="2">
    <source>
        <dbReference type="Proteomes" id="UP000775877"/>
    </source>
</evidence>
<proteinExistence type="predicted"/>
<protein>
    <submittedName>
        <fullName evidence="1">Uncharacterized protein</fullName>
    </submittedName>
</protein>
<accession>A0A955RGZ5</accession>
<evidence type="ECO:0000313" key="1">
    <source>
        <dbReference type="EMBL" id="MCA9381701.1"/>
    </source>
</evidence>
<dbReference type="Proteomes" id="UP000775877">
    <property type="component" value="Unassembled WGS sequence"/>
</dbReference>
<name>A0A955RGZ5_9BACT</name>
<comment type="caution">
    <text evidence="1">The sequence shown here is derived from an EMBL/GenBank/DDBJ whole genome shotgun (WGS) entry which is preliminary data.</text>
</comment>
<sequence length="78" mass="8825">MSIYMIRVYAGDDTYESFIAATSKLKEVSQNGEINIETIYGDEILNVSQIFSKVEGIGLFNDSSILFIKRFFEKADVT</sequence>
<dbReference type="EMBL" id="JAGQLJ010000162">
    <property type="protein sequence ID" value="MCA9381701.1"/>
    <property type="molecule type" value="Genomic_DNA"/>
</dbReference>
<gene>
    <name evidence="1" type="ORF">KC678_05525</name>
</gene>
<reference evidence="1" key="1">
    <citation type="submission" date="2020-04" db="EMBL/GenBank/DDBJ databases">
        <authorList>
            <person name="Zhang T."/>
        </authorList>
    </citation>
    <scope>NUCLEOTIDE SEQUENCE</scope>
    <source>
        <strain evidence="1">HKST-UBA13</strain>
    </source>
</reference>